<name>A0A918K018_9FLAO</name>
<dbReference type="RefSeq" id="WP_027413818.1">
    <property type="nucleotide sequence ID" value="NZ_BMWS01000041.1"/>
</dbReference>
<sequence length="227" mass="26583">MAERDYNFKDVVLMEWGDITLKHLKTDIEHFTVFDKKLNPDFVTDLEKQVTQAYKDGGDILNITQLQEKTELVKKTMQECRTYFKHLKYWVLDVFPSQNAIQRQFGIGRFKDVTKNQLKMISYLEGLTETIQQHYTALETAEVPAELLKQPSVLAETLRNANIEQEQKKGTRTIDTEKRVDQLNALYHVLQKINAAADTVFEEVPAKRNLYRPPYKNKKKVVNEEEE</sequence>
<comment type="caution">
    <text evidence="1">The sequence shown here is derived from an EMBL/GenBank/DDBJ whole genome shotgun (WGS) entry which is preliminary data.</text>
</comment>
<proteinExistence type="predicted"/>
<evidence type="ECO:0000313" key="2">
    <source>
        <dbReference type="Proteomes" id="UP000601108"/>
    </source>
</evidence>
<evidence type="ECO:0000313" key="1">
    <source>
        <dbReference type="EMBL" id="GGX33754.1"/>
    </source>
</evidence>
<dbReference type="Proteomes" id="UP000601108">
    <property type="component" value="Unassembled WGS sequence"/>
</dbReference>
<reference evidence="1 2" key="1">
    <citation type="journal article" date="2014" name="Int. J. Syst. Evol. Microbiol.">
        <title>Complete genome sequence of Corynebacterium casei LMG S-19264T (=DSM 44701T), isolated from a smear-ripened cheese.</title>
        <authorList>
            <consortium name="US DOE Joint Genome Institute (JGI-PGF)"/>
            <person name="Walter F."/>
            <person name="Albersmeier A."/>
            <person name="Kalinowski J."/>
            <person name="Ruckert C."/>
        </authorList>
    </citation>
    <scope>NUCLEOTIDE SEQUENCE [LARGE SCALE GENOMIC DNA]</scope>
    <source>
        <strain evidence="1 2">KCTC 12285</strain>
    </source>
</reference>
<dbReference type="AlphaFoldDB" id="A0A918K018"/>
<protein>
    <submittedName>
        <fullName evidence="1">Uncharacterized protein</fullName>
    </submittedName>
</protein>
<dbReference type="EMBL" id="BMWS01000041">
    <property type="protein sequence ID" value="GGX33754.1"/>
    <property type="molecule type" value="Genomic_DNA"/>
</dbReference>
<accession>A0A918K018</accession>
<gene>
    <name evidence="1" type="ORF">GCM10007384_38060</name>
</gene>
<organism evidence="1 2">
    <name type="scientific">Aquimarina muelleri</name>
    <dbReference type="NCBI Taxonomy" id="279356"/>
    <lineage>
        <taxon>Bacteria</taxon>
        <taxon>Pseudomonadati</taxon>
        <taxon>Bacteroidota</taxon>
        <taxon>Flavobacteriia</taxon>
        <taxon>Flavobacteriales</taxon>
        <taxon>Flavobacteriaceae</taxon>
        <taxon>Aquimarina</taxon>
    </lineage>
</organism>
<keyword evidence="2" id="KW-1185">Reference proteome</keyword>